<organism evidence="3 4">
    <name type="scientific">Streptomyces botrytidirepellens</name>
    <dbReference type="NCBI Taxonomy" id="2486417"/>
    <lineage>
        <taxon>Bacteria</taxon>
        <taxon>Bacillati</taxon>
        <taxon>Actinomycetota</taxon>
        <taxon>Actinomycetes</taxon>
        <taxon>Kitasatosporales</taxon>
        <taxon>Streptomycetaceae</taxon>
        <taxon>Streptomyces</taxon>
    </lineage>
</organism>
<protein>
    <submittedName>
        <fullName evidence="3">FAD-dependent oxidoreductase</fullName>
    </submittedName>
</protein>
<dbReference type="PANTHER" id="PTHR13847">
    <property type="entry name" value="SARCOSINE DEHYDROGENASE-RELATED"/>
    <property type="match status" value="1"/>
</dbReference>
<dbReference type="Proteomes" id="UP000275401">
    <property type="component" value="Unassembled WGS sequence"/>
</dbReference>
<dbReference type="GO" id="GO:0005737">
    <property type="term" value="C:cytoplasm"/>
    <property type="evidence" value="ECO:0007669"/>
    <property type="project" value="TreeGrafter"/>
</dbReference>
<dbReference type="AlphaFoldDB" id="A0A3M8W4A9"/>
<evidence type="ECO:0000259" key="2">
    <source>
        <dbReference type="Pfam" id="PF01266"/>
    </source>
</evidence>
<accession>A0A3M8W4A9</accession>
<dbReference type="InterPro" id="IPR006076">
    <property type="entry name" value="FAD-dep_OxRdtase"/>
</dbReference>
<dbReference type="EMBL" id="RIBZ01000246">
    <property type="protein sequence ID" value="RNG22843.1"/>
    <property type="molecule type" value="Genomic_DNA"/>
</dbReference>
<feature type="domain" description="FAD dependent oxidoreductase" evidence="2">
    <location>
        <begin position="2"/>
        <end position="392"/>
    </location>
</feature>
<sequence length="414" mass="44434">MRIIVVGAGVVGLAGAYRLARSGCEVVVLEARGAGQAASHGNAAKIALAESGPVPAPGVVLQSLRWMLKPDSPLYIRPSLAPGFVKFMLGMAAHCTDRAFRNGLETHLRLAEGTLDLLDGWAEDGIGFEMHKAGVLLAFESRKRYAEQLGALDVFEHFGMVPERLHGDEVRVREPALSHRIRHGLYFPDDRQVEPDSLTRGLVKRCRELGVVIHEHTPVRRVLRRGDGVTGVLTDRGEVTGDTLLLAAGVWTGRVSRQLGVPLPIRPGKGYSVDYSPAPVRLRTSLTLEDARVAVTPLNGMVRLAGTMEFGGLDEKIRPRRIAAIKRAATEAFTDWGAPAGEAAPWAGLRPMTPDGLPVIGRLDPLDNVYVASGHGMLGLTLAPATAEIITEAITGRRTPPVAEAVSPGRFTRG</sequence>
<dbReference type="RefSeq" id="WP_123101208.1">
    <property type="nucleotide sequence ID" value="NZ_RIBZ01000246.1"/>
</dbReference>
<name>A0A3M8W4A9_9ACTN</name>
<comment type="caution">
    <text evidence="3">The sequence shown here is derived from an EMBL/GenBank/DDBJ whole genome shotgun (WGS) entry which is preliminary data.</text>
</comment>
<dbReference type="GO" id="GO:0016491">
    <property type="term" value="F:oxidoreductase activity"/>
    <property type="evidence" value="ECO:0007669"/>
    <property type="project" value="UniProtKB-KW"/>
</dbReference>
<gene>
    <name evidence="3" type="ORF">EEJ42_19335</name>
</gene>
<keyword evidence="4" id="KW-1185">Reference proteome</keyword>
<dbReference type="SUPFAM" id="SSF54373">
    <property type="entry name" value="FAD-linked reductases, C-terminal domain"/>
    <property type="match status" value="1"/>
</dbReference>
<dbReference type="InterPro" id="IPR036188">
    <property type="entry name" value="FAD/NAD-bd_sf"/>
</dbReference>
<evidence type="ECO:0000256" key="1">
    <source>
        <dbReference type="ARBA" id="ARBA00023002"/>
    </source>
</evidence>
<evidence type="ECO:0000313" key="3">
    <source>
        <dbReference type="EMBL" id="RNG22843.1"/>
    </source>
</evidence>
<dbReference type="Gene3D" id="3.50.50.60">
    <property type="entry name" value="FAD/NAD(P)-binding domain"/>
    <property type="match status" value="2"/>
</dbReference>
<dbReference type="Gene3D" id="3.30.9.10">
    <property type="entry name" value="D-Amino Acid Oxidase, subunit A, domain 2"/>
    <property type="match status" value="1"/>
</dbReference>
<reference evidence="3 4" key="1">
    <citation type="submission" date="2018-11" db="EMBL/GenBank/DDBJ databases">
        <title>The Potential of Streptomyces as Biocontrol Agents against the Tomato grey mould, Botrytis cinerea (Gray mold) Frontiers in Microbiology.</title>
        <authorList>
            <person name="Li D."/>
        </authorList>
    </citation>
    <scope>NUCLEOTIDE SEQUENCE [LARGE SCALE GENOMIC DNA]</scope>
    <source>
        <strain evidence="3 4">NEAU-LD23</strain>
    </source>
</reference>
<dbReference type="PANTHER" id="PTHR13847:SF289">
    <property type="entry name" value="GLYCINE OXIDASE"/>
    <property type="match status" value="1"/>
</dbReference>
<proteinExistence type="predicted"/>
<dbReference type="Pfam" id="PF01266">
    <property type="entry name" value="DAO"/>
    <property type="match status" value="1"/>
</dbReference>
<keyword evidence="1" id="KW-0560">Oxidoreductase</keyword>
<evidence type="ECO:0000313" key="4">
    <source>
        <dbReference type="Proteomes" id="UP000275401"/>
    </source>
</evidence>
<dbReference type="SUPFAM" id="SSF51905">
    <property type="entry name" value="FAD/NAD(P)-binding domain"/>
    <property type="match status" value="1"/>
</dbReference>